<dbReference type="Pfam" id="PF07366">
    <property type="entry name" value="SnoaL"/>
    <property type="match status" value="1"/>
</dbReference>
<dbReference type="PANTHER" id="PTHR38436">
    <property type="entry name" value="POLYKETIDE CYCLASE SNOAL-LIKE DOMAIN"/>
    <property type="match status" value="1"/>
</dbReference>
<evidence type="ECO:0000313" key="1">
    <source>
        <dbReference type="EMBL" id="MDD7965743.1"/>
    </source>
</evidence>
<dbReference type="InterPro" id="IPR009959">
    <property type="entry name" value="Cyclase_SnoaL-like"/>
</dbReference>
<evidence type="ECO:0000313" key="2">
    <source>
        <dbReference type="Proteomes" id="UP001300763"/>
    </source>
</evidence>
<dbReference type="Gene3D" id="3.10.450.50">
    <property type="match status" value="1"/>
</dbReference>
<comment type="caution">
    <text evidence="1">The sequence shown here is derived from an EMBL/GenBank/DDBJ whole genome shotgun (WGS) entry which is preliminary data.</text>
</comment>
<dbReference type="Proteomes" id="UP001300763">
    <property type="component" value="Unassembled WGS sequence"/>
</dbReference>
<proteinExistence type="predicted"/>
<dbReference type="SUPFAM" id="SSF54427">
    <property type="entry name" value="NTF2-like"/>
    <property type="match status" value="1"/>
</dbReference>
<organism evidence="1 2">
    <name type="scientific">Actinomycetospora lemnae</name>
    <dbReference type="NCBI Taxonomy" id="3019891"/>
    <lineage>
        <taxon>Bacteria</taxon>
        <taxon>Bacillati</taxon>
        <taxon>Actinomycetota</taxon>
        <taxon>Actinomycetes</taxon>
        <taxon>Pseudonocardiales</taxon>
        <taxon>Pseudonocardiaceae</taxon>
        <taxon>Actinomycetospora</taxon>
    </lineage>
</organism>
<dbReference type="InterPro" id="IPR032710">
    <property type="entry name" value="NTF2-like_dom_sf"/>
</dbReference>
<dbReference type="RefSeq" id="WP_274200283.1">
    <property type="nucleotide sequence ID" value="NZ_JAQZAO010000004.1"/>
</dbReference>
<dbReference type="PANTHER" id="PTHR38436:SF1">
    <property type="entry name" value="ESTER CYCLASE"/>
    <property type="match status" value="1"/>
</dbReference>
<name>A0ABT5SSB8_9PSEU</name>
<sequence length="141" mass="15272">MNARELIEKNLECWNAKDQAGWSATFAEDATLAAPGGVHGSGPEMVATFYRLWQEAFPDNRCRIVRIVDGGSSGVLEAVFEGTHTDTLHAPSGDLPATGRRVSVPFINVCEISGDRYTDFVLYFDQVELLTQLGLVAAPVG</sequence>
<reference evidence="1 2" key="1">
    <citation type="submission" date="2023-02" db="EMBL/GenBank/DDBJ databases">
        <title>Genome sequencing required for Actinomycetospora new species description.</title>
        <authorList>
            <person name="Saimee Y."/>
            <person name="Duangmal K."/>
        </authorList>
    </citation>
    <scope>NUCLEOTIDE SEQUENCE [LARGE SCALE GENOMIC DNA]</scope>
    <source>
        <strain evidence="1 2">DW7H6</strain>
    </source>
</reference>
<accession>A0ABT5SSB8</accession>
<gene>
    <name evidence="1" type="ORF">PGB27_10345</name>
</gene>
<keyword evidence="2" id="KW-1185">Reference proteome</keyword>
<dbReference type="EMBL" id="JAQZAO010000004">
    <property type="protein sequence ID" value="MDD7965743.1"/>
    <property type="molecule type" value="Genomic_DNA"/>
</dbReference>
<protein>
    <submittedName>
        <fullName evidence="1">Ester cyclase</fullName>
    </submittedName>
</protein>